<reference evidence="12" key="1">
    <citation type="submission" date="2015-02" db="EMBL/GenBank/DDBJ databases">
        <title>Genome sequencing for Strongylocentrotus purpuratus.</title>
        <authorList>
            <person name="Murali S."/>
            <person name="Liu Y."/>
            <person name="Vee V."/>
            <person name="English A."/>
            <person name="Wang M."/>
            <person name="Skinner E."/>
            <person name="Han Y."/>
            <person name="Muzny D.M."/>
            <person name="Worley K.C."/>
            <person name="Gibbs R.A."/>
        </authorList>
    </citation>
    <scope>NUCLEOTIDE SEQUENCE</scope>
</reference>
<evidence type="ECO:0000256" key="5">
    <source>
        <dbReference type="ARBA" id="ARBA00023136"/>
    </source>
</evidence>
<feature type="binding site" evidence="6">
    <location>
        <position position="350"/>
    </location>
    <ligand>
        <name>Na(+)</name>
        <dbReference type="ChEBI" id="CHEBI:29101"/>
        <label>1</label>
    </ligand>
</feature>
<protein>
    <recommendedName>
        <fullName evidence="8">Transporter</fullName>
    </recommendedName>
</protein>
<dbReference type="PANTHER" id="PTHR11616">
    <property type="entry name" value="SODIUM/CHLORIDE DEPENDENT TRANSPORTER"/>
    <property type="match status" value="1"/>
</dbReference>
<dbReference type="EnsemblMetazoa" id="XM_780705">
    <property type="protein sequence ID" value="XP_785798"/>
    <property type="gene ID" value="LOC580659"/>
</dbReference>
<keyword evidence="7" id="KW-1015">Disulfide bond</keyword>
<dbReference type="PROSITE" id="PS50267">
    <property type="entry name" value="NA_NEUROTRAN_SYMP_3"/>
    <property type="match status" value="1"/>
</dbReference>
<keyword evidence="6" id="KW-0915">Sodium</keyword>
<dbReference type="PANTHER" id="PTHR11616:SF240">
    <property type="entry name" value="BLOATED TUBULES, ISOFORM B-RELATED"/>
    <property type="match status" value="1"/>
</dbReference>
<evidence type="ECO:0000256" key="4">
    <source>
        <dbReference type="ARBA" id="ARBA00022989"/>
    </source>
</evidence>
<keyword evidence="4 10" id="KW-1133">Transmembrane helix</keyword>
<feature type="binding site" evidence="6">
    <location>
        <position position="453"/>
    </location>
    <ligand>
        <name>Na(+)</name>
        <dbReference type="ChEBI" id="CHEBI:29101"/>
        <label>1</label>
    </ligand>
</feature>
<dbReference type="PROSITE" id="PS00754">
    <property type="entry name" value="NA_NEUROTRAN_SYMP_2"/>
    <property type="match status" value="1"/>
</dbReference>
<sequence length="699" mass="78233">MSSAADDSAAASPAGPGEQGATITTTTSNPPALSRSTSHVIADAVHVKTPNARETWGSELDYVLSSMGLAIGLGNVWRFPYLCYQNGGGAFLLPYTLMLLFAGLPLYFMEVALGQYCSSGLIKVWRAVPPMRGLGYGQLFMSVYVSIFYNVVLAYCLYFFFASFTSRLPWIGCSNSWNTRLCSEIYEECIEDGGIVTDDKNCTRLDDLNQDELTYYNVTIIPRNGTYNTSLYRDPFIHVRALPSQEYWKNEVLQESSSMNETGTLVWKLTLCLLLAWVLIFLCLIKGVKSAGKVVYFTATFPFVVIFILLIRAATLEGHEEGVRYYIYPEWERLKHAVIWRDAAVQIFFSLGAGGGGLLTLASYNKFHSNCYRNSVFVAVVNCLTSFISGFMIFSIVGYMAHKLNKSVKDFAHDDLSGFGLVFVACPEALAKFPGAPFWSLMFFFMLILLAVDSQFVGVEVIVTVLIDEFPDILRPRRTLVTGIACFVMFILGLPIVTNAGGYWMALYNNYAVSFVPLVAGILLTCNISYIYGFRRFLDDIRVMIGTRIVDHWHFWFWLGNWLVATPLLLGIVLICHWAFDEAPTYNGMAFPGWATAIGYLMMMTALLCFPAFWVYDFVRKPTLITWEDIRPSSIIQRLKLISEPHNTWGPLWTGHRLASWEVHDQNGTTMGGDVVPATATPIHPIPMTTVPLLDNVGD</sequence>
<dbReference type="GO" id="GO:0015293">
    <property type="term" value="F:symporter activity"/>
    <property type="evidence" value="ECO:0007669"/>
    <property type="project" value="UniProtKB-KW"/>
</dbReference>
<reference evidence="11" key="2">
    <citation type="submission" date="2021-01" db="UniProtKB">
        <authorList>
            <consortium name="EnsemblMetazoa"/>
        </authorList>
    </citation>
    <scope>IDENTIFICATION</scope>
</reference>
<feature type="region of interest" description="Disordered" evidence="9">
    <location>
        <begin position="1"/>
        <end position="34"/>
    </location>
</feature>
<feature type="transmembrane region" description="Helical" evidence="10">
    <location>
        <begin position="62"/>
        <end position="80"/>
    </location>
</feature>
<keyword evidence="12" id="KW-1185">Reference proteome</keyword>
<keyword evidence="8" id="KW-0769">Symport</keyword>
<keyword evidence="5 10" id="KW-0472">Membrane</keyword>
<dbReference type="GO" id="GO:0016020">
    <property type="term" value="C:membrane"/>
    <property type="evidence" value="ECO:0007669"/>
    <property type="project" value="UniProtKB-SubCell"/>
</dbReference>
<feature type="binding site" evidence="6">
    <location>
        <position position="75"/>
    </location>
    <ligand>
        <name>Na(+)</name>
        <dbReference type="ChEBI" id="CHEBI:29101"/>
        <label>1</label>
    </ligand>
</feature>
<comment type="subcellular location">
    <subcellularLocation>
        <location evidence="1">Membrane</location>
        <topology evidence="1">Multi-pass membrane protein</topology>
    </subcellularLocation>
</comment>
<feature type="binding site" evidence="6">
    <location>
        <position position="454"/>
    </location>
    <ligand>
        <name>Na(+)</name>
        <dbReference type="ChEBI" id="CHEBI:29101"/>
        <label>1</label>
    </ligand>
</feature>
<feature type="binding site" evidence="6">
    <location>
        <position position="68"/>
    </location>
    <ligand>
        <name>Na(+)</name>
        <dbReference type="ChEBI" id="CHEBI:29101"/>
        <label>1</label>
    </ligand>
</feature>
<dbReference type="PRINTS" id="PR00176">
    <property type="entry name" value="NANEUSMPORT"/>
</dbReference>
<dbReference type="OrthoDB" id="6581954at2759"/>
<name>A0A7M7RBG9_STRPU</name>
<feature type="compositionally biased region" description="Polar residues" evidence="9">
    <location>
        <begin position="21"/>
        <end position="34"/>
    </location>
</feature>
<evidence type="ECO:0000256" key="8">
    <source>
        <dbReference type="RuleBase" id="RU003732"/>
    </source>
</evidence>
<feature type="compositionally biased region" description="Low complexity" evidence="9">
    <location>
        <begin position="1"/>
        <end position="16"/>
    </location>
</feature>
<dbReference type="Proteomes" id="UP000007110">
    <property type="component" value="Unassembled WGS sequence"/>
</dbReference>
<dbReference type="InterPro" id="IPR037272">
    <property type="entry name" value="SNS_sf"/>
</dbReference>
<keyword evidence="2 8" id="KW-0813">Transport</keyword>
<feature type="disulfide bond" evidence="7">
    <location>
        <begin position="173"/>
        <end position="182"/>
    </location>
</feature>
<keyword evidence="3 8" id="KW-0812">Transmembrane</keyword>
<accession>A0A7M7RBG9</accession>
<dbReference type="RefSeq" id="XP_785798.2">
    <property type="nucleotide sequence ID" value="XM_780705.4"/>
</dbReference>
<feature type="transmembrane region" description="Helical" evidence="10">
    <location>
        <begin position="555"/>
        <end position="580"/>
    </location>
</feature>
<feature type="transmembrane region" description="Helical" evidence="10">
    <location>
        <begin position="92"/>
        <end position="113"/>
    </location>
</feature>
<feature type="binding site" evidence="6">
    <location>
        <position position="382"/>
    </location>
    <ligand>
        <name>Na(+)</name>
        <dbReference type="ChEBI" id="CHEBI:29101"/>
        <label>1</label>
    </ligand>
</feature>
<feature type="transmembrane region" description="Helical" evidence="10">
    <location>
        <begin position="134"/>
        <end position="161"/>
    </location>
</feature>
<feature type="transmembrane region" description="Helical" evidence="10">
    <location>
        <begin position="376"/>
        <end position="401"/>
    </location>
</feature>
<evidence type="ECO:0000256" key="10">
    <source>
        <dbReference type="SAM" id="Phobius"/>
    </source>
</evidence>
<dbReference type="AlphaFoldDB" id="A0A7M7RBG9"/>
<feature type="transmembrane region" description="Helical" evidence="10">
    <location>
        <begin position="592"/>
        <end position="616"/>
    </location>
</feature>
<proteinExistence type="inferred from homology"/>
<feature type="transmembrane region" description="Helical" evidence="10">
    <location>
        <begin position="438"/>
        <end position="467"/>
    </location>
</feature>
<dbReference type="GO" id="GO:0046872">
    <property type="term" value="F:metal ion binding"/>
    <property type="evidence" value="ECO:0007669"/>
    <property type="project" value="UniProtKB-KW"/>
</dbReference>
<comment type="similarity">
    <text evidence="8">Belongs to the sodium:neurotransmitter symporter (SNF) (TC 2.A.22) family.</text>
</comment>
<organism evidence="11 12">
    <name type="scientific">Strongylocentrotus purpuratus</name>
    <name type="common">Purple sea urchin</name>
    <dbReference type="NCBI Taxonomy" id="7668"/>
    <lineage>
        <taxon>Eukaryota</taxon>
        <taxon>Metazoa</taxon>
        <taxon>Echinodermata</taxon>
        <taxon>Eleutherozoa</taxon>
        <taxon>Echinozoa</taxon>
        <taxon>Echinoidea</taxon>
        <taxon>Euechinoidea</taxon>
        <taxon>Echinacea</taxon>
        <taxon>Camarodonta</taxon>
        <taxon>Echinidea</taxon>
        <taxon>Strongylocentrotidae</taxon>
        <taxon>Strongylocentrotus</taxon>
    </lineage>
</organism>
<dbReference type="Pfam" id="PF00209">
    <property type="entry name" value="SNF"/>
    <property type="match status" value="1"/>
</dbReference>
<feature type="transmembrane region" description="Helical" evidence="10">
    <location>
        <begin position="511"/>
        <end position="534"/>
    </location>
</feature>
<dbReference type="PROSITE" id="PS00610">
    <property type="entry name" value="NA_NEUROTRAN_SYMP_1"/>
    <property type="match status" value="1"/>
</dbReference>
<evidence type="ECO:0000313" key="12">
    <source>
        <dbReference type="Proteomes" id="UP000007110"/>
    </source>
</evidence>
<evidence type="ECO:0000256" key="1">
    <source>
        <dbReference type="ARBA" id="ARBA00004141"/>
    </source>
</evidence>
<evidence type="ECO:0000256" key="3">
    <source>
        <dbReference type="ARBA" id="ARBA00022692"/>
    </source>
</evidence>
<feature type="binding site" evidence="6">
    <location>
        <position position="450"/>
    </location>
    <ligand>
        <name>Na(+)</name>
        <dbReference type="ChEBI" id="CHEBI:29101"/>
        <label>1</label>
    </ligand>
</feature>
<feature type="transmembrane region" description="Helical" evidence="10">
    <location>
        <begin position="479"/>
        <end position="505"/>
    </location>
</feature>
<feature type="transmembrane region" description="Helical" evidence="10">
    <location>
        <begin position="265"/>
        <end position="285"/>
    </location>
</feature>
<feature type="transmembrane region" description="Helical" evidence="10">
    <location>
        <begin position="343"/>
        <end position="364"/>
    </location>
</feature>
<feature type="binding site" evidence="6">
    <location>
        <position position="70"/>
    </location>
    <ligand>
        <name>Na(+)</name>
        <dbReference type="ChEBI" id="CHEBI:29101"/>
        <label>1</label>
    </ligand>
</feature>
<dbReference type="InterPro" id="IPR000175">
    <property type="entry name" value="Na/ntran_symport"/>
</dbReference>
<evidence type="ECO:0000256" key="7">
    <source>
        <dbReference type="PIRSR" id="PIRSR600175-2"/>
    </source>
</evidence>
<dbReference type="GeneID" id="580659"/>
<evidence type="ECO:0000256" key="9">
    <source>
        <dbReference type="SAM" id="MobiDB-lite"/>
    </source>
</evidence>
<feature type="transmembrane region" description="Helical" evidence="10">
    <location>
        <begin position="294"/>
        <end position="314"/>
    </location>
</feature>
<evidence type="ECO:0000256" key="6">
    <source>
        <dbReference type="PIRSR" id="PIRSR600175-1"/>
    </source>
</evidence>
<dbReference type="SUPFAM" id="SSF161070">
    <property type="entry name" value="SNF-like"/>
    <property type="match status" value="1"/>
</dbReference>
<evidence type="ECO:0000256" key="2">
    <source>
        <dbReference type="ARBA" id="ARBA00022448"/>
    </source>
</evidence>
<keyword evidence="6" id="KW-0479">Metal-binding</keyword>
<evidence type="ECO:0000313" key="11">
    <source>
        <dbReference type="EnsemblMetazoa" id="XP_785798"/>
    </source>
</evidence>